<feature type="domain" description="ABC transmembrane type-1" evidence="7">
    <location>
        <begin position="78"/>
        <end position="287"/>
    </location>
</feature>
<comment type="subcellular location">
    <subcellularLocation>
        <location evidence="6">Cell membrane</location>
        <topology evidence="6">Multi-pass membrane protein</topology>
    </subcellularLocation>
    <subcellularLocation>
        <location evidence="1">Membrane</location>
        <topology evidence="1">Multi-pass membrane protein</topology>
    </subcellularLocation>
</comment>
<evidence type="ECO:0000256" key="5">
    <source>
        <dbReference type="ARBA" id="ARBA00023136"/>
    </source>
</evidence>
<evidence type="ECO:0000256" key="1">
    <source>
        <dbReference type="ARBA" id="ARBA00004141"/>
    </source>
</evidence>
<feature type="transmembrane region" description="Helical" evidence="6">
    <location>
        <begin position="117"/>
        <end position="140"/>
    </location>
</feature>
<dbReference type="Gene3D" id="1.10.3720.10">
    <property type="entry name" value="MetI-like"/>
    <property type="match status" value="1"/>
</dbReference>
<evidence type="ECO:0000256" key="4">
    <source>
        <dbReference type="ARBA" id="ARBA00022989"/>
    </source>
</evidence>
<feature type="transmembrane region" description="Helical" evidence="6">
    <location>
        <begin position="268"/>
        <end position="287"/>
    </location>
</feature>
<keyword evidence="4 6" id="KW-1133">Transmembrane helix</keyword>
<organism evidence="8 9">
    <name type="scientific">Tumebacillus amylolyticus</name>
    <dbReference type="NCBI Taxonomy" id="2801339"/>
    <lineage>
        <taxon>Bacteria</taxon>
        <taxon>Bacillati</taxon>
        <taxon>Bacillota</taxon>
        <taxon>Bacilli</taxon>
        <taxon>Bacillales</taxon>
        <taxon>Alicyclobacillaceae</taxon>
        <taxon>Tumebacillus</taxon>
    </lineage>
</organism>
<evidence type="ECO:0000259" key="7">
    <source>
        <dbReference type="PROSITE" id="PS50928"/>
    </source>
</evidence>
<evidence type="ECO:0000313" key="9">
    <source>
        <dbReference type="Proteomes" id="UP000602284"/>
    </source>
</evidence>
<dbReference type="EMBL" id="JAEQNB010000009">
    <property type="protein sequence ID" value="MBL0389179.1"/>
    <property type="molecule type" value="Genomic_DNA"/>
</dbReference>
<dbReference type="PROSITE" id="PS50928">
    <property type="entry name" value="ABC_TM1"/>
    <property type="match status" value="1"/>
</dbReference>
<name>A0ABS1JGP9_9BACL</name>
<feature type="transmembrane region" description="Helical" evidence="6">
    <location>
        <begin position="82"/>
        <end position="105"/>
    </location>
</feature>
<evidence type="ECO:0000256" key="6">
    <source>
        <dbReference type="RuleBase" id="RU363032"/>
    </source>
</evidence>
<feature type="transmembrane region" description="Helical" evidence="6">
    <location>
        <begin position="7"/>
        <end position="26"/>
    </location>
</feature>
<keyword evidence="2 6" id="KW-0813">Transport</keyword>
<comment type="similarity">
    <text evidence="6">Belongs to the binding-protein-dependent transport system permease family.</text>
</comment>
<dbReference type="InterPro" id="IPR035906">
    <property type="entry name" value="MetI-like_sf"/>
</dbReference>
<sequence>MNKSLWFGLMGSILLLLTIVFGPTVAPFTMDEVHPFKKIPQADGSIKIEAAPQAADTLNKLGTDQNGRDILSKLLRGARVTITFAVGVALVRTLIGLPLAYLGASFPRTVGWLNEKLSMAFTTVPSVLIVFLVVIVFIFTDAIKPIQILFLMSVLIALVGLFPTAYVIQGKMEALMKSPFMEGQKAIGTGRWRVLRKHLLPHLSTFLMVLLVSEIAQTLWLAGQLGVLSVFLGGSMLEQGSPVAMRYPEEWAGSIGYSINAFRSYPMVVLWPVFALSFAILSFNLLADGIRKHHERKWGISL</sequence>
<dbReference type="SUPFAM" id="SSF161098">
    <property type="entry name" value="MetI-like"/>
    <property type="match status" value="1"/>
</dbReference>
<dbReference type="Proteomes" id="UP000602284">
    <property type="component" value="Unassembled WGS sequence"/>
</dbReference>
<dbReference type="Pfam" id="PF00528">
    <property type="entry name" value="BPD_transp_1"/>
    <property type="match status" value="1"/>
</dbReference>
<evidence type="ECO:0000313" key="8">
    <source>
        <dbReference type="EMBL" id="MBL0389179.1"/>
    </source>
</evidence>
<keyword evidence="5 6" id="KW-0472">Membrane</keyword>
<evidence type="ECO:0000256" key="2">
    <source>
        <dbReference type="ARBA" id="ARBA00022448"/>
    </source>
</evidence>
<proteinExistence type="inferred from homology"/>
<feature type="transmembrane region" description="Helical" evidence="6">
    <location>
        <begin position="199"/>
        <end position="222"/>
    </location>
</feature>
<dbReference type="RefSeq" id="WP_201638182.1">
    <property type="nucleotide sequence ID" value="NZ_JAEQNB010000009.1"/>
</dbReference>
<dbReference type="CDD" id="cd06261">
    <property type="entry name" value="TM_PBP2"/>
    <property type="match status" value="1"/>
</dbReference>
<feature type="transmembrane region" description="Helical" evidence="6">
    <location>
        <begin position="146"/>
        <end position="168"/>
    </location>
</feature>
<comment type="caution">
    <text evidence="8">The sequence shown here is derived from an EMBL/GenBank/DDBJ whole genome shotgun (WGS) entry which is preliminary data.</text>
</comment>
<accession>A0ABS1JGP9</accession>
<gene>
    <name evidence="8" type="ORF">JJB07_21535</name>
</gene>
<protein>
    <submittedName>
        <fullName evidence="8">ABC transporter permease subunit</fullName>
    </submittedName>
</protein>
<evidence type="ECO:0000256" key="3">
    <source>
        <dbReference type="ARBA" id="ARBA00022692"/>
    </source>
</evidence>
<keyword evidence="9" id="KW-1185">Reference proteome</keyword>
<dbReference type="PANTHER" id="PTHR43839:SF3">
    <property type="entry name" value="OLIGOPEPTIDE ABC TRANSPORTER, PERMEASE PROTEIN"/>
    <property type="match status" value="1"/>
</dbReference>
<dbReference type="InterPro" id="IPR000515">
    <property type="entry name" value="MetI-like"/>
</dbReference>
<keyword evidence="3 6" id="KW-0812">Transmembrane</keyword>
<reference evidence="8 9" key="1">
    <citation type="submission" date="2021-01" db="EMBL/GenBank/DDBJ databases">
        <title>Tumebacillus sp. strain ITR2 16S ribosomal RNA gene Genome sequencing and assembly.</title>
        <authorList>
            <person name="Kang M."/>
        </authorList>
    </citation>
    <scope>NUCLEOTIDE SEQUENCE [LARGE SCALE GENOMIC DNA]</scope>
    <source>
        <strain evidence="8 9">ITR2</strain>
    </source>
</reference>
<dbReference type="PANTHER" id="PTHR43839">
    <property type="entry name" value="OPPC IN A BINDING PROTEIN-DEPENDENT TRANSPORT SYSTEM"/>
    <property type="match status" value="1"/>
</dbReference>